<feature type="domain" description="Subtilisin-like protease fibronectin type-III" evidence="14">
    <location>
        <begin position="596"/>
        <end position="684"/>
    </location>
</feature>
<evidence type="ECO:0000259" key="12">
    <source>
        <dbReference type="Pfam" id="PF00082"/>
    </source>
</evidence>
<dbReference type="Gene3D" id="3.50.30.30">
    <property type="match status" value="1"/>
</dbReference>
<evidence type="ECO:0000313" key="15">
    <source>
        <dbReference type="EMBL" id="AIC80767.1"/>
    </source>
</evidence>
<evidence type="ECO:0000256" key="9">
    <source>
        <dbReference type="PIRSR" id="PIRSR615500-1"/>
    </source>
</evidence>
<dbReference type="Gene3D" id="2.60.40.2310">
    <property type="match status" value="1"/>
</dbReference>
<feature type="compositionally biased region" description="Basic and acidic residues" evidence="11">
    <location>
        <begin position="831"/>
        <end position="849"/>
    </location>
</feature>
<dbReference type="Gene3D" id="3.30.70.80">
    <property type="entry name" value="Peptidase S8 propeptide/proteinase inhibitor I9"/>
    <property type="match status" value="1"/>
</dbReference>
<dbReference type="CDD" id="cd04852">
    <property type="entry name" value="Peptidases_S8_3"/>
    <property type="match status" value="1"/>
</dbReference>
<keyword evidence="8" id="KW-0325">Glycoprotein</keyword>
<evidence type="ECO:0000256" key="7">
    <source>
        <dbReference type="ARBA" id="ARBA00022825"/>
    </source>
</evidence>
<evidence type="ECO:0000256" key="2">
    <source>
        <dbReference type="ARBA" id="ARBA00011073"/>
    </source>
</evidence>
<evidence type="ECO:0000256" key="5">
    <source>
        <dbReference type="ARBA" id="ARBA00022729"/>
    </source>
</evidence>
<dbReference type="SUPFAM" id="SSF52743">
    <property type="entry name" value="Subtilisin-like"/>
    <property type="match status" value="1"/>
</dbReference>
<dbReference type="InterPro" id="IPR045051">
    <property type="entry name" value="SBT"/>
</dbReference>
<dbReference type="EMBL" id="KJ598063">
    <property type="protein sequence ID" value="AIC80767.1"/>
    <property type="molecule type" value="Genomic_DNA"/>
</dbReference>
<comment type="subcellular location">
    <subcellularLocation>
        <location evidence="1">Secreted</location>
    </subcellularLocation>
</comment>
<sequence length="874" mass="95687">MDDEVSSLARHQNMLKEVASSKQESKSILKHYKRSFSGFVADLTEEEANKMADLTEEEANKMAVHEGVVSVFPNEKKQVLTTKSWDFIGFPINVERAQPESDIIIGVIDHGIWPESQSFNDIGLSSPPSKWKGTCQAFDFNCNNYRGEDFTKKNIASPRDSNGHGTHTASIAAGNPVSMANMLGFGGGTARGGASSARIAVYKVCWSDGCDDMDILAAFDDAIADGVDIISFSLGRKITADTHFSDALSIGAFHAMKNGILTVCAAGNSGPNHASVMNVAPWAISVAASTLDRKFVTQVKLGNNKFFEGTSLNNFDLKGELYPLIYSRDAPNKEAGFDGDSSRNCPINSLDEKLVKGKIVLCEGNEGASEAFRVGAAGLLIQGTKYINVAYSFPLPACYLHTNDATKIRKYIHSKRTPTATIFKTNELRDTLAPEVPSFSGRGPNNVTLEILKPDLTAPGVDIIASWSLLSPISEYFGDNRTLEFNIMSGTSMSCPHVSGAAGYIKSFHPTWSPAVIRSALMTTAKQMSPTYNQDAEFAYGAGQIDPVKAVNPDLVYDATEIDYITFLCGLGYSQSVLQLITEDDIICFDTASARDLNYPSFALKAPRPKHRLSGSFKRTVTNVGLPMSIYRAIVTVPKGLTVSVNPSVLSFTSLGEKKTYVLTIEGKLKKSINSASLVWDDGNFQEKLVWLPEHNFQIKNIFNTKGSMRLSDMLMQARKKRKCPTWMGETEAFQGKLQQASKGGESSSSCSQVVNAETRLDMWVQSVGGKNKGRIYGTRDRSSLYRTSVTSLVPDSRPSRGCANFLSQQSNEIAAQIAAFEEREKAAEHEAREVREELRKVEQRRQEEVQQTEQHTTELQMQLATLAKSVASI</sequence>
<evidence type="ECO:0000259" key="14">
    <source>
        <dbReference type="Pfam" id="PF17766"/>
    </source>
</evidence>
<dbReference type="PRINTS" id="PR00723">
    <property type="entry name" value="SUBTILISIN"/>
</dbReference>
<dbReference type="PROSITE" id="PS00138">
    <property type="entry name" value="SUBTILASE_SER"/>
    <property type="match status" value="1"/>
</dbReference>
<proteinExistence type="inferred from homology"/>
<evidence type="ECO:0000256" key="6">
    <source>
        <dbReference type="ARBA" id="ARBA00022801"/>
    </source>
</evidence>
<evidence type="ECO:0000256" key="1">
    <source>
        <dbReference type="ARBA" id="ARBA00004613"/>
    </source>
</evidence>
<evidence type="ECO:0000256" key="11">
    <source>
        <dbReference type="SAM" id="MobiDB-lite"/>
    </source>
</evidence>
<dbReference type="Pfam" id="PF05922">
    <property type="entry name" value="Inhibitor_I9"/>
    <property type="match status" value="1"/>
</dbReference>
<organism evidence="15">
    <name type="scientific">Cicer arietinum</name>
    <name type="common">Chickpea</name>
    <name type="synonym">Garbanzo</name>
    <dbReference type="NCBI Taxonomy" id="3827"/>
    <lineage>
        <taxon>Eukaryota</taxon>
        <taxon>Viridiplantae</taxon>
        <taxon>Streptophyta</taxon>
        <taxon>Embryophyta</taxon>
        <taxon>Tracheophyta</taxon>
        <taxon>Spermatophyta</taxon>
        <taxon>Magnoliopsida</taxon>
        <taxon>eudicotyledons</taxon>
        <taxon>Gunneridae</taxon>
        <taxon>Pentapetalae</taxon>
        <taxon>rosids</taxon>
        <taxon>fabids</taxon>
        <taxon>Fabales</taxon>
        <taxon>Fabaceae</taxon>
        <taxon>Papilionoideae</taxon>
        <taxon>50 kb inversion clade</taxon>
        <taxon>NPAAA clade</taxon>
        <taxon>Hologalegina</taxon>
        <taxon>IRL clade</taxon>
        <taxon>Cicereae</taxon>
        <taxon>Cicer</taxon>
    </lineage>
</organism>
<dbReference type="InterPro" id="IPR023828">
    <property type="entry name" value="Peptidase_S8_Ser-AS"/>
</dbReference>
<evidence type="ECO:0000256" key="4">
    <source>
        <dbReference type="ARBA" id="ARBA00022670"/>
    </source>
</evidence>
<accession>A0A068B5J5</accession>
<evidence type="ECO:0000256" key="8">
    <source>
        <dbReference type="ARBA" id="ARBA00023180"/>
    </source>
</evidence>
<keyword evidence="5" id="KW-0732">Signal</keyword>
<keyword evidence="3" id="KW-0964">Secreted</keyword>
<feature type="domain" description="Peptidase S8/S53" evidence="12">
    <location>
        <begin position="101"/>
        <end position="543"/>
    </location>
</feature>
<dbReference type="CDD" id="cd02120">
    <property type="entry name" value="PA_subtilisin_like"/>
    <property type="match status" value="1"/>
</dbReference>
<feature type="active site" description="Charge relay system" evidence="9 10">
    <location>
        <position position="492"/>
    </location>
</feature>
<evidence type="ECO:0000259" key="13">
    <source>
        <dbReference type="Pfam" id="PF05922"/>
    </source>
</evidence>
<dbReference type="GO" id="GO:0004252">
    <property type="term" value="F:serine-type endopeptidase activity"/>
    <property type="evidence" value="ECO:0007669"/>
    <property type="project" value="UniProtKB-UniRule"/>
</dbReference>
<reference evidence="15" key="1">
    <citation type="journal article" date="2015" name="Comput. Biol. Med.">
        <title>Genome-wide identification and structure-function studies of proteases and protease inhibitors in Cicer arietinum (chickpea).</title>
        <authorList>
            <person name="Sharma R."/>
            <person name="Suresh C.G."/>
        </authorList>
    </citation>
    <scope>NUCLEOTIDE SEQUENCE</scope>
</reference>
<dbReference type="GO" id="GO:0005576">
    <property type="term" value="C:extracellular region"/>
    <property type="evidence" value="ECO:0007669"/>
    <property type="project" value="UniProtKB-SubCell"/>
</dbReference>
<keyword evidence="6 10" id="KW-0378">Hydrolase</keyword>
<evidence type="ECO:0000256" key="3">
    <source>
        <dbReference type="ARBA" id="ARBA00022525"/>
    </source>
</evidence>
<dbReference type="Gene3D" id="3.40.50.200">
    <property type="entry name" value="Peptidase S8/S53 domain"/>
    <property type="match status" value="1"/>
</dbReference>
<dbReference type="InterPro" id="IPR010259">
    <property type="entry name" value="S8pro/Inhibitor_I9"/>
</dbReference>
<dbReference type="InterPro" id="IPR037045">
    <property type="entry name" value="S8pro/Inhibitor_I9_sf"/>
</dbReference>
<keyword evidence="4 10" id="KW-0645">Protease</keyword>
<dbReference type="InterPro" id="IPR000209">
    <property type="entry name" value="Peptidase_S8/S53_dom"/>
</dbReference>
<comment type="similarity">
    <text evidence="2 10">Belongs to the peptidase S8 family.</text>
</comment>
<dbReference type="InterPro" id="IPR036852">
    <property type="entry name" value="Peptidase_S8/S53_dom_sf"/>
</dbReference>
<dbReference type="InterPro" id="IPR034197">
    <property type="entry name" value="Peptidases_S8_3"/>
</dbReference>
<feature type="domain" description="Inhibitor I9" evidence="13">
    <location>
        <begin position="4"/>
        <end position="52"/>
    </location>
</feature>
<dbReference type="AlphaFoldDB" id="A0A068B5J5"/>
<evidence type="ECO:0000256" key="10">
    <source>
        <dbReference type="PROSITE-ProRule" id="PRU01240"/>
    </source>
</evidence>
<dbReference type="Pfam" id="PF17766">
    <property type="entry name" value="fn3_6"/>
    <property type="match status" value="1"/>
</dbReference>
<dbReference type="PROSITE" id="PS51892">
    <property type="entry name" value="SUBTILASE"/>
    <property type="match status" value="1"/>
</dbReference>
<keyword evidence="7 10" id="KW-0720">Serine protease</keyword>
<dbReference type="Pfam" id="PF00082">
    <property type="entry name" value="Peptidase_S8"/>
    <property type="match status" value="1"/>
</dbReference>
<feature type="region of interest" description="Disordered" evidence="11">
    <location>
        <begin position="831"/>
        <end position="856"/>
    </location>
</feature>
<feature type="active site" description="Charge relay system" evidence="9 10">
    <location>
        <position position="164"/>
    </location>
</feature>
<dbReference type="InterPro" id="IPR041469">
    <property type="entry name" value="Subtilisin-like_FN3"/>
</dbReference>
<feature type="active site" description="Charge relay system" evidence="9 10">
    <location>
        <position position="109"/>
    </location>
</feature>
<dbReference type="GO" id="GO:0006508">
    <property type="term" value="P:proteolysis"/>
    <property type="evidence" value="ECO:0007669"/>
    <property type="project" value="UniProtKB-KW"/>
</dbReference>
<dbReference type="InterPro" id="IPR015500">
    <property type="entry name" value="Peptidase_S8_subtilisin-rel"/>
</dbReference>
<name>A0A068B5J5_CICAR</name>
<dbReference type="PANTHER" id="PTHR10795">
    <property type="entry name" value="PROPROTEIN CONVERTASE SUBTILISIN/KEXIN"/>
    <property type="match status" value="1"/>
</dbReference>
<protein>
    <submittedName>
        <fullName evidence="15">Subtilase</fullName>
    </submittedName>
</protein>